<evidence type="ECO:0000259" key="10">
    <source>
        <dbReference type="PROSITE" id="PS50014"/>
    </source>
</evidence>
<keyword evidence="5 8" id="KW-0103">Bromodomain</keyword>
<feature type="domain" description="Bromo" evidence="10">
    <location>
        <begin position="94"/>
        <end position="164"/>
    </location>
</feature>
<evidence type="ECO:0000256" key="1">
    <source>
        <dbReference type="ARBA" id="ARBA00004123"/>
    </source>
</evidence>
<dbReference type="InterPro" id="IPR037382">
    <property type="entry name" value="Rsc/polybromo"/>
</dbReference>
<evidence type="ECO:0000256" key="2">
    <source>
        <dbReference type="ARBA" id="ARBA00022737"/>
    </source>
</evidence>
<protein>
    <recommendedName>
        <fullName evidence="10">Bromo domain-containing protein</fullName>
    </recommendedName>
</protein>
<keyword evidence="7" id="KW-0539">Nucleus</keyword>
<sequence>MDSSSRKRKAPLNATPSSEGSASKRLKILWKKKEGRGIALESLNRPAWRHYLAHYSTSVVINSSAPKDGAKGGGQVQEVGQQLLKQLHKAQDKTGRSITTAFLDLPPRDEIPDYYQVIKLPTALSTIESKLHRNAYPTITTLESDLKRMVQNAKDYNAPKSDIFEDAERIRKLVYNFMKQHNPQYKTDPNYVSFPTPILQTDGGADGSRAITNGVAESTGPAREASEKPKRTITLKNSEPPSDRKTSIAPSATTGDGEGDGDGDDADGAGADLVLEGMGFQAAQQGILNYLLHYTDDNLEIYAPFVNLPSRKLEDYYHIIKHPVSIKGLLKLTKGIHGRAPPTGATDFKTWDQFEEELNFIWRNAQEYNETGSDMYILAEEFKEHCQTLLAEAREKVEEPSGPRIKLGGPKPKVTLNLTQGRNSPVPAPAPGPAPAPAPAPTAGVTIDNEALQRQRQMVAAAGSNGQRPIANGSARPPSQVQTTAPRPQSSAHSGSPPGTAVKAEKLPSQSPALQNAAPAVQPPTNGMMPPPSMRPPSASPFPSQAPPSNSQPYTAPSLLPPTALRPYPLEAALLPAVTISTHPQLSISKPFRMNISPHRTLSQQSSTITLPSTHYFLQIAPTISKQLSMGRPYKMFVTLNGTRLNQRDTQFHSDTGKRTHVYEGSLAQGVNRIEVEVAASKEGSRDDGRKEGLDVEKVTVYANLMR</sequence>
<evidence type="ECO:0000256" key="5">
    <source>
        <dbReference type="ARBA" id="ARBA00023117"/>
    </source>
</evidence>
<feature type="region of interest" description="Disordered" evidence="9">
    <location>
        <begin position="394"/>
        <end position="444"/>
    </location>
</feature>
<feature type="compositionally biased region" description="Acidic residues" evidence="9">
    <location>
        <begin position="257"/>
        <end position="267"/>
    </location>
</feature>
<evidence type="ECO:0000256" key="9">
    <source>
        <dbReference type="SAM" id="MobiDB-lite"/>
    </source>
</evidence>
<feature type="compositionally biased region" description="Pro residues" evidence="9">
    <location>
        <begin position="426"/>
        <end position="440"/>
    </location>
</feature>
<dbReference type="PANTHER" id="PTHR16062">
    <property type="entry name" value="SWI/SNF-RELATED"/>
    <property type="match status" value="1"/>
</dbReference>
<dbReference type="GO" id="GO:0006338">
    <property type="term" value="P:chromatin remodeling"/>
    <property type="evidence" value="ECO:0007669"/>
    <property type="project" value="InterPro"/>
</dbReference>
<keyword evidence="12" id="KW-1185">Reference proteome</keyword>
<dbReference type="GO" id="GO:0016586">
    <property type="term" value="C:RSC-type complex"/>
    <property type="evidence" value="ECO:0007669"/>
    <property type="project" value="InterPro"/>
</dbReference>
<dbReference type="OrthoDB" id="6017at2759"/>
<feature type="compositionally biased region" description="Pro residues" evidence="9">
    <location>
        <begin position="529"/>
        <end position="546"/>
    </location>
</feature>
<evidence type="ECO:0000313" key="12">
    <source>
        <dbReference type="Proteomes" id="UP000308549"/>
    </source>
</evidence>
<dbReference type="PRINTS" id="PR00503">
    <property type="entry name" value="BROMODOMAIN"/>
</dbReference>
<dbReference type="InterPro" id="IPR054551">
    <property type="entry name" value="RSC4_Ig-like"/>
</dbReference>
<evidence type="ECO:0000256" key="6">
    <source>
        <dbReference type="ARBA" id="ARBA00023163"/>
    </source>
</evidence>
<evidence type="ECO:0000313" key="11">
    <source>
        <dbReference type="EMBL" id="TKA23010.1"/>
    </source>
</evidence>
<dbReference type="GO" id="GO:0006368">
    <property type="term" value="P:transcription elongation by RNA polymerase II"/>
    <property type="evidence" value="ECO:0007669"/>
    <property type="project" value="TreeGrafter"/>
</dbReference>
<dbReference type="GO" id="GO:0003682">
    <property type="term" value="F:chromatin binding"/>
    <property type="evidence" value="ECO:0007669"/>
    <property type="project" value="TreeGrafter"/>
</dbReference>
<evidence type="ECO:0000256" key="3">
    <source>
        <dbReference type="ARBA" id="ARBA00022853"/>
    </source>
</evidence>
<dbReference type="PROSITE" id="PS50014">
    <property type="entry name" value="BROMODOMAIN_2"/>
    <property type="match status" value="2"/>
</dbReference>
<feature type="compositionally biased region" description="Polar residues" evidence="9">
    <location>
        <begin position="477"/>
        <end position="494"/>
    </location>
</feature>
<dbReference type="Pfam" id="PF22994">
    <property type="entry name" value="RSC4_Ig_like"/>
    <property type="match status" value="1"/>
</dbReference>
<dbReference type="InterPro" id="IPR001487">
    <property type="entry name" value="Bromodomain"/>
</dbReference>
<dbReference type="PANTHER" id="PTHR16062:SF19">
    <property type="entry name" value="PROTEIN POLYBROMO-1"/>
    <property type="match status" value="1"/>
</dbReference>
<dbReference type="EMBL" id="NAJL01000062">
    <property type="protein sequence ID" value="TKA23010.1"/>
    <property type="molecule type" value="Genomic_DNA"/>
</dbReference>
<evidence type="ECO:0000256" key="8">
    <source>
        <dbReference type="PROSITE-ProRule" id="PRU00035"/>
    </source>
</evidence>
<accession>A0A4U0TM35</accession>
<proteinExistence type="predicted"/>
<feature type="domain" description="Bromo" evidence="10">
    <location>
        <begin position="297"/>
        <end position="376"/>
    </location>
</feature>
<keyword evidence="4" id="KW-0805">Transcription regulation</keyword>
<comment type="caution">
    <text evidence="11">The sequence shown here is derived from an EMBL/GenBank/DDBJ whole genome shotgun (WGS) entry which is preliminary data.</text>
</comment>
<gene>
    <name evidence="11" type="ORF">B0A50_07228</name>
</gene>
<dbReference type="CDD" id="cd04369">
    <property type="entry name" value="Bromodomain"/>
    <property type="match status" value="2"/>
</dbReference>
<reference evidence="11 12" key="1">
    <citation type="submission" date="2017-03" db="EMBL/GenBank/DDBJ databases">
        <title>Genomes of endolithic fungi from Antarctica.</title>
        <authorList>
            <person name="Coleine C."/>
            <person name="Masonjones S."/>
            <person name="Stajich J.E."/>
        </authorList>
    </citation>
    <scope>NUCLEOTIDE SEQUENCE [LARGE SCALE GENOMIC DNA]</scope>
    <source>
        <strain evidence="11 12">CCFEE 6315</strain>
    </source>
</reference>
<feature type="region of interest" description="Disordered" evidence="9">
    <location>
        <begin position="458"/>
        <end position="560"/>
    </location>
</feature>
<dbReference type="SUPFAM" id="SSF47370">
    <property type="entry name" value="Bromodomain"/>
    <property type="match status" value="2"/>
</dbReference>
<dbReference type="Pfam" id="PF00439">
    <property type="entry name" value="Bromodomain"/>
    <property type="match status" value="2"/>
</dbReference>
<dbReference type="Proteomes" id="UP000308549">
    <property type="component" value="Unassembled WGS sequence"/>
</dbReference>
<dbReference type="InterPro" id="IPR036427">
    <property type="entry name" value="Bromodomain-like_sf"/>
</dbReference>
<name>A0A4U0TM35_9PEZI</name>
<keyword evidence="6" id="KW-0804">Transcription</keyword>
<comment type="subcellular location">
    <subcellularLocation>
        <location evidence="1">Nucleus</location>
    </subcellularLocation>
</comment>
<feature type="region of interest" description="Disordered" evidence="9">
    <location>
        <begin position="185"/>
        <end position="270"/>
    </location>
</feature>
<feature type="region of interest" description="Disordered" evidence="9">
    <location>
        <begin position="1"/>
        <end position="25"/>
    </location>
</feature>
<evidence type="ECO:0000256" key="7">
    <source>
        <dbReference type="ARBA" id="ARBA00023242"/>
    </source>
</evidence>
<evidence type="ECO:0000256" key="4">
    <source>
        <dbReference type="ARBA" id="ARBA00023015"/>
    </source>
</evidence>
<keyword evidence="3" id="KW-0156">Chromatin regulator</keyword>
<organism evidence="11 12">
    <name type="scientific">Salinomyces thailandicus</name>
    <dbReference type="NCBI Taxonomy" id="706561"/>
    <lineage>
        <taxon>Eukaryota</taxon>
        <taxon>Fungi</taxon>
        <taxon>Dikarya</taxon>
        <taxon>Ascomycota</taxon>
        <taxon>Pezizomycotina</taxon>
        <taxon>Dothideomycetes</taxon>
        <taxon>Dothideomycetidae</taxon>
        <taxon>Mycosphaerellales</taxon>
        <taxon>Teratosphaeriaceae</taxon>
        <taxon>Salinomyces</taxon>
    </lineage>
</organism>
<dbReference type="SMART" id="SM00297">
    <property type="entry name" value="BROMO"/>
    <property type="match status" value="2"/>
</dbReference>
<feature type="compositionally biased region" description="Basic residues" evidence="9">
    <location>
        <begin position="1"/>
        <end position="10"/>
    </location>
</feature>
<dbReference type="Gene3D" id="1.20.920.10">
    <property type="entry name" value="Bromodomain-like"/>
    <property type="match status" value="2"/>
</dbReference>
<dbReference type="AlphaFoldDB" id="A0A4U0TM35"/>
<keyword evidence="2" id="KW-0677">Repeat</keyword>